<evidence type="ECO:0000256" key="1">
    <source>
        <dbReference type="ARBA" id="ARBA00004123"/>
    </source>
</evidence>
<feature type="compositionally biased region" description="Polar residues" evidence="3">
    <location>
        <begin position="223"/>
        <end position="241"/>
    </location>
</feature>
<sequence>MKMQEDDDDGPPPGFQCIISRQPPPQSQPAEEINKEEEDEEDEDEGPPPGFEPVAPNSSSPPPSSSDMEGKNKEDEIDDGEDDEGPPPGWEFGALMNQLPKPTSNTTSDIKTESNEELDEGPPPGWETVMPRQMPPPCTPPLQSSSSMSPSVDIASKQEIMRNYNEVPPPVSQSKPTSGHSLLPTPPLSEVSIGEFRKCYRRNKLNNKKVRIKRPISGYHLSSPLQQPRPNSRPLSQPIQPSSSRKAQLVCGTCRTLCLYPRGAKWVKCPSCQEVNFVLEAHEVGQVKCGSCEVLLMYLHGAPAVQCTSCHFVTEIEAQNSRPPLSVQQAQKLGRHANWAR</sequence>
<feature type="domain" description="Zinc finger LSD1-type" evidence="4">
    <location>
        <begin position="251"/>
        <end position="274"/>
    </location>
</feature>
<dbReference type="AlphaFoldDB" id="A0A9N7NKB6"/>
<evidence type="ECO:0000313" key="5">
    <source>
        <dbReference type="EMBL" id="CAA0837153.1"/>
    </source>
</evidence>
<feature type="region of interest" description="Disordered" evidence="3">
    <location>
        <begin position="217"/>
        <end position="241"/>
    </location>
</feature>
<dbReference type="Proteomes" id="UP001153555">
    <property type="component" value="Unassembled WGS sequence"/>
</dbReference>
<dbReference type="Pfam" id="PF06943">
    <property type="entry name" value="zf-LSD1"/>
    <property type="match status" value="2"/>
</dbReference>
<feature type="compositionally biased region" description="Acidic residues" evidence="3">
    <location>
        <begin position="34"/>
        <end position="46"/>
    </location>
</feature>
<gene>
    <name evidence="5" type="ORF">SHERM_04153</name>
</gene>
<organism evidence="5 6">
    <name type="scientific">Striga hermonthica</name>
    <name type="common">Purple witchweed</name>
    <name type="synonym">Buchnera hermonthica</name>
    <dbReference type="NCBI Taxonomy" id="68872"/>
    <lineage>
        <taxon>Eukaryota</taxon>
        <taxon>Viridiplantae</taxon>
        <taxon>Streptophyta</taxon>
        <taxon>Embryophyta</taxon>
        <taxon>Tracheophyta</taxon>
        <taxon>Spermatophyta</taxon>
        <taxon>Magnoliopsida</taxon>
        <taxon>eudicotyledons</taxon>
        <taxon>Gunneridae</taxon>
        <taxon>Pentapetalae</taxon>
        <taxon>asterids</taxon>
        <taxon>lamiids</taxon>
        <taxon>Lamiales</taxon>
        <taxon>Orobanchaceae</taxon>
        <taxon>Buchnereae</taxon>
        <taxon>Striga</taxon>
    </lineage>
</organism>
<evidence type="ECO:0000256" key="2">
    <source>
        <dbReference type="ARBA" id="ARBA00023242"/>
    </source>
</evidence>
<dbReference type="EMBL" id="CACSLK010030184">
    <property type="protein sequence ID" value="CAA0837153.1"/>
    <property type="molecule type" value="Genomic_DNA"/>
</dbReference>
<name>A0A9N7NKB6_STRHE</name>
<evidence type="ECO:0000313" key="6">
    <source>
        <dbReference type="Proteomes" id="UP001153555"/>
    </source>
</evidence>
<dbReference type="PANTHER" id="PTHR31747:SF17">
    <property type="entry name" value="PROTEIN LOL2"/>
    <property type="match status" value="1"/>
</dbReference>
<dbReference type="OrthoDB" id="509329at2759"/>
<dbReference type="InterPro" id="IPR040319">
    <property type="entry name" value="LSD1-like"/>
</dbReference>
<feature type="compositionally biased region" description="Acidic residues" evidence="3">
    <location>
        <begin position="1"/>
        <end position="10"/>
    </location>
</feature>
<feature type="region of interest" description="Disordered" evidence="3">
    <location>
        <begin position="166"/>
        <end position="186"/>
    </location>
</feature>
<dbReference type="PANTHER" id="PTHR31747">
    <property type="entry name" value="PROTEIN LSD1"/>
    <property type="match status" value="1"/>
</dbReference>
<dbReference type="GO" id="GO:0005634">
    <property type="term" value="C:nucleus"/>
    <property type="evidence" value="ECO:0007669"/>
    <property type="project" value="UniProtKB-SubCell"/>
</dbReference>
<proteinExistence type="predicted"/>
<feature type="region of interest" description="Disordered" evidence="3">
    <location>
        <begin position="1"/>
        <end position="149"/>
    </location>
</feature>
<feature type="compositionally biased region" description="Acidic residues" evidence="3">
    <location>
        <begin position="75"/>
        <end position="85"/>
    </location>
</feature>
<accession>A0A9N7NKB6</accession>
<protein>
    <submittedName>
        <fullName evidence="5">Protein LOL2</fullName>
    </submittedName>
</protein>
<feature type="domain" description="Zinc finger LSD1-type" evidence="4">
    <location>
        <begin position="289"/>
        <end position="313"/>
    </location>
</feature>
<dbReference type="InterPro" id="IPR005735">
    <property type="entry name" value="Znf_LSD1"/>
</dbReference>
<comment type="subcellular location">
    <subcellularLocation>
        <location evidence="1">Nucleus</location>
    </subcellularLocation>
</comment>
<keyword evidence="6" id="KW-1185">Reference proteome</keyword>
<keyword evidence="2" id="KW-0539">Nucleus</keyword>
<feature type="compositionally biased region" description="Polar residues" evidence="3">
    <location>
        <begin position="100"/>
        <end position="109"/>
    </location>
</feature>
<comment type="caution">
    <text evidence="5">The sequence shown here is derived from an EMBL/GenBank/DDBJ whole genome shotgun (WGS) entry which is preliminary data.</text>
</comment>
<evidence type="ECO:0000259" key="4">
    <source>
        <dbReference type="Pfam" id="PF06943"/>
    </source>
</evidence>
<dbReference type="NCBIfam" id="TIGR01053">
    <property type="entry name" value="LSD1"/>
    <property type="match status" value="2"/>
</dbReference>
<reference evidence="5" key="1">
    <citation type="submission" date="2019-12" db="EMBL/GenBank/DDBJ databases">
        <authorList>
            <person name="Scholes J."/>
        </authorList>
    </citation>
    <scope>NUCLEOTIDE SEQUENCE</scope>
</reference>
<evidence type="ECO:0000256" key="3">
    <source>
        <dbReference type="SAM" id="MobiDB-lite"/>
    </source>
</evidence>